<keyword evidence="4" id="KW-1185">Reference proteome</keyword>
<evidence type="ECO:0000256" key="1">
    <source>
        <dbReference type="ARBA" id="ARBA00006432"/>
    </source>
</evidence>
<dbReference type="Pfam" id="PF23562">
    <property type="entry name" value="AMP-binding_C_3"/>
    <property type="match status" value="1"/>
</dbReference>
<dbReference type="PANTHER" id="PTHR43201:SF8">
    <property type="entry name" value="ACYL-COA SYNTHETASE FAMILY MEMBER 3"/>
    <property type="match status" value="1"/>
</dbReference>
<dbReference type="Gene3D" id="3.40.50.12780">
    <property type="entry name" value="N-terminal domain of ligase-like"/>
    <property type="match status" value="1"/>
</dbReference>
<dbReference type="AlphaFoldDB" id="A0A4Y7PRT3"/>
<dbReference type="OrthoDB" id="429813at2759"/>
<sequence length="557" mass="61161">MNLNLPPLPRTHAVTSTTFKAPPLDGSLTLPEIYDWQRDHSPKHPLFVYTRTDNHDRTEICWDEAVKAIHRAAHWVTSHAGPASTPPPVVAIFAASEAISFFCTVVGVMRAGYTVFMVAPSHTPTGLKRLLTEANATHVFVSGEESLQKVAATAAEDAKADGLTIGVHPMPKFDDLFVGTSADFEAFPQRNYDLDAINLIIHSAGTNNFPKIMKYSNRMVLQQMLVPWYGEVDMTGEILGCHPVPTYGGAGMFEVVTAPSCGFVIATYKPAFPATGPSPDNVFDGFLKAKSTYGFVPPIFLEIWLSDPEKVEAMKEMKGMLYAGRPLNVEVGDQLAEEGVNLFTIYGTTEDGVINNIFTKSPGMDWEWFTFSPLYQGALIPDATGASELVSKSIPSHTPAIIDTEVDGVPGYATVDLLLEHPQKPGHYKLVGRKDDQVVLSTGIKINPGPLENILMYDPYVRSVVIFGTGHPHIGVIVDPARGHIDPKDEAKVNKLKDSIWPSVLKMNKVAPPEGQLTKEMIIVVQPSKPFTYTFKMVPQRKIAQTDYKPEIEALYK</sequence>
<comment type="similarity">
    <text evidence="1">Belongs to the ATP-dependent AMP-binding enzyme family.</text>
</comment>
<evidence type="ECO:0000313" key="3">
    <source>
        <dbReference type="EMBL" id="TDL17736.1"/>
    </source>
</evidence>
<dbReference type="GO" id="GO:0031956">
    <property type="term" value="F:medium-chain fatty acid-CoA ligase activity"/>
    <property type="evidence" value="ECO:0007669"/>
    <property type="project" value="TreeGrafter"/>
</dbReference>
<protein>
    <submittedName>
        <fullName evidence="3">Acetyl-CoA synthetase-like protein</fullName>
    </submittedName>
</protein>
<proteinExistence type="inferred from homology"/>
<dbReference type="GO" id="GO:0006631">
    <property type="term" value="P:fatty acid metabolic process"/>
    <property type="evidence" value="ECO:0007669"/>
    <property type="project" value="TreeGrafter"/>
</dbReference>
<evidence type="ECO:0000313" key="4">
    <source>
        <dbReference type="Proteomes" id="UP000294933"/>
    </source>
</evidence>
<dbReference type="InterPro" id="IPR042099">
    <property type="entry name" value="ANL_N_sf"/>
</dbReference>
<dbReference type="SUPFAM" id="SSF56801">
    <property type="entry name" value="Acetyl-CoA synthetase-like"/>
    <property type="match status" value="1"/>
</dbReference>
<dbReference type="Pfam" id="PF00501">
    <property type="entry name" value="AMP-binding"/>
    <property type="match status" value="1"/>
</dbReference>
<dbReference type="Proteomes" id="UP000294933">
    <property type="component" value="Unassembled WGS sequence"/>
</dbReference>
<organism evidence="3 4">
    <name type="scientific">Rickenella mellea</name>
    <dbReference type="NCBI Taxonomy" id="50990"/>
    <lineage>
        <taxon>Eukaryota</taxon>
        <taxon>Fungi</taxon>
        <taxon>Dikarya</taxon>
        <taxon>Basidiomycota</taxon>
        <taxon>Agaricomycotina</taxon>
        <taxon>Agaricomycetes</taxon>
        <taxon>Hymenochaetales</taxon>
        <taxon>Rickenellaceae</taxon>
        <taxon>Rickenella</taxon>
    </lineage>
</organism>
<dbReference type="PANTHER" id="PTHR43201">
    <property type="entry name" value="ACYL-COA SYNTHETASE"/>
    <property type="match status" value="1"/>
</dbReference>
<dbReference type="InterPro" id="IPR000873">
    <property type="entry name" value="AMP-dep_synth/lig_dom"/>
</dbReference>
<dbReference type="STRING" id="50990.A0A4Y7PRT3"/>
<feature type="domain" description="AMP-dependent synthetase/ligase" evidence="2">
    <location>
        <begin position="36"/>
        <end position="355"/>
    </location>
</feature>
<dbReference type="EMBL" id="ML170217">
    <property type="protein sequence ID" value="TDL17736.1"/>
    <property type="molecule type" value="Genomic_DNA"/>
</dbReference>
<dbReference type="VEuPathDB" id="FungiDB:BD410DRAFT_794035"/>
<accession>A0A4Y7PRT3</accession>
<name>A0A4Y7PRT3_9AGAM</name>
<gene>
    <name evidence="3" type="ORF">BD410DRAFT_794035</name>
</gene>
<reference evidence="3 4" key="1">
    <citation type="submission" date="2018-06" db="EMBL/GenBank/DDBJ databases">
        <title>A transcriptomic atlas of mushroom development highlights an independent origin of complex multicellularity.</title>
        <authorList>
            <consortium name="DOE Joint Genome Institute"/>
            <person name="Krizsan K."/>
            <person name="Almasi E."/>
            <person name="Merenyi Z."/>
            <person name="Sahu N."/>
            <person name="Viragh M."/>
            <person name="Koszo T."/>
            <person name="Mondo S."/>
            <person name="Kiss B."/>
            <person name="Balint B."/>
            <person name="Kues U."/>
            <person name="Barry K."/>
            <person name="Hegedus J.C."/>
            <person name="Henrissat B."/>
            <person name="Johnson J."/>
            <person name="Lipzen A."/>
            <person name="Ohm R."/>
            <person name="Nagy I."/>
            <person name="Pangilinan J."/>
            <person name="Yan J."/>
            <person name="Xiong Y."/>
            <person name="Grigoriev I.V."/>
            <person name="Hibbett D.S."/>
            <person name="Nagy L.G."/>
        </authorList>
    </citation>
    <scope>NUCLEOTIDE SEQUENCE [LARGE SCALE GENOMIC DNA]</scope>
    <source>
        <strain evidence="3 4">SZMC22713</strain>
    </source>
</reference>
<evidence type="ECO:0000259" key="2">
    <source>
        <dbReference type="Pfam" id="PF00501"/>
    </source>
</evidence>